<keyword evidence="1" id="KW-1133">Transmembrane helix</keyword>
<dbReference type="Proteomes" id="UP000309076">
    <property type="component" value="Unassembled WGS sequence"/>
</dbReference>
<dbReference type="Pfam" id="PF11915">
    <property type="entry name" value="DUF3433"/>
    <property type="match status" value="2"/>
</dbReference>
<feature type="transmembrane region" description="Helical" evidence="1">
    <location>
        <begin position="525"/>
        <end position="547"/>
    </location>
</feature>
<gene>
    <name evidence="2" type="ORF">D6D21_08385</name>
</gene>
<feature type="transmembrane region" description="Helical" evidence="1">
    <location>
        <begin position="147"/>
        <end position="164"/>
    </location>
</feature>
<feature type="transmembrane region" description="Helical" evidence="1">
    <location>
        <begin position="171"/>
        <end position="188"/>
    </location>
</feature>
<feature type="transmembrane region" description="Helical" evidence="1">
    <location>
        <begin position="57"/>
        <end position="78"/>
    </location>
</feature>
<feature type="transmembrane region" description="Helical" evidence="1">
    <location>
        <begin position="1101"/>
        <end position="1122"/>
    </location>
</feature>
<feature type="transmembrane region" description="Helical" evidence="1">
    <location>
        <begin position="102"/>
        <end position="122"/>
    </location>
</feature>
<dbReference type="PANTHER" id="PTHR37544:SF3">
    <property type="entry name" value="SPRAY"/>
    <property type="match status" value="1"/>
</dbReference>
<name>A0AB74INZ8_AURPU</name>
<evidence type="ECO:0000313" key="3">
    <source>
        <dbReference type="Proteomes" id="UP000309076"/>
    </source>
</evidence>
<organism evidence="2 3">
    <name type="scientific">Aureobasidium pullulans</name>
    <name type="common">Black yeast</name>
    <name type="synonym">Pullularia pullulans</name>
    <dbReference type="NCBI Taxonomy" id="5580"/>
    <lineage>
        <taxon>Eukaryota</taxon>
        <taxon>Fungi</taxon>
        <taxon>Dikarya</taxon>
        <taxon>Ascomycota</taxon>
        <taxon>Pezizomycotina</taxon>
        <taxon>Dothideomycetes</taxon>
        <taxon>Dothideomycetidae</taxon>
        <taxon>Dothideales</taxon>
        <taxon>Saccotheciaceae</taxon>
        <taxon>Aureobasidium</taxon>
    </lineage>
</organism>
<keyword evidence="1" id="KW-0812">Transmembrane</keyword>
<accession>A0AB74INZ8</accession>
<dbReference type="InterPro" id="IPR021840">
    <property type="entry name" value="DUF3433"/>
</dbReference>
<evidence type="ECO:0000256" key="1">
    <source>
        <dbReference type="SAM" id="Phobius"/>
    </source>
</evidence>
<evidence type="ECO:0000313" key="2">
    <source>
        <dbReference type="EMBL" id="THW37184.1"/>
    </source>
</evidence>
<protein>
    <submittedName>
        <fullName evidence="2">Uncharacterized protein</fullName>
    </submittedName>
</protein>
<proteinExistence type="predicted"/>
<feature type="transmembrane region" description="Helical" evidence="1">
    <location>
        <begin position="640"/>
        <end position="664"/>
    </location>
</feature>
<dbReference type="AlphaFoldDB" id="A0AB74INZ8"/>
<keyword evidence="1" id="KW-0472">Membrane</keyword>
<feature type="transmembrane region" description="Helical" evidence="1">
    <location>
        <begin position="684"/>
        <end position="704"/>
    </location>
</feature>
<dbReference type="EMBL" id="QZAM01000221">
    <property type="protein sequence ID" value="THW37184.1"/>
    <property type="molecule type" value="Genomic_DNA"/>
</dbReference>
<dbReference type="PANTHER" id="PTHR37544">
    <property type="entry name" value="SPRAY-RELATED"/>
    <property type="match status" value="1"/>
</dbReference>
<feature type="transmembrane region" description="Helical" evidence="1">
    <location>
        <begin position="750"/>
        <end position="775"/>
    </location>
</feature>
<sequence length="1214" mass="135953">MLSIPSSDSFNKAHDGRQLRSTVSEQSIELSIWNEDDKKALVSPKSNKSWKPLTQKAFFLVPTILASGALIAVLQVYLERSNQDAGIMFAPKIDELPLNQTFCYLYLPTIVSLVLSFVWTWIDLDIKRLEPFVQLSRPNGALGKDSVLLHYPFDFVAFVPFAAVRRRHWPVFSASLAVVLIFWGLTPLQSSIFATRMTHKTLQVPALSSTSHLSLQEQKTTLTGLYAQSVYNIAWMNESLPPFMSRQGMLAPFSLEDHDGTIEAGETWTAPTRYYSVDLNCEEPTYNQTYIQSSWGCRYNGVNMLLDPNINAGQYSTMYVGYWYEETMDSYLKGYCPKETNQTFLVRWLAGRSKDPAKDPQYQNVNTTLWCRPSYYQQEVNATVSPPRMNIVDVVPLGPKEPLPSDLVNTTDLEWSMSQGYEMNNNRGSFPTSSWPNPRDRIQARFPELYWGYYLPNMASLALGAHQRPAVDYLDVETLKDSYQAAYRLLLARKLADVLSNDTKDANAVLATRNYQTQAVVMVPVFVYVVQGFLATTTIIALLIFGIPSWKKTNLIAEPASIAALMTLTCKDPRTIQTMGDNDCATFGKLEKLYGKTPFVLRKSDDDQETALCCLDQDSPRTPVHVLDEESTAPILPPELSWLSGSMFLVLQCLIVVALIYTWIRANMNDGLPLPSNSLLINQILVKYFPMVVGAFFEPIFTWLTRTLCMLQPYEQLRKGDAAPSRSITADYNSLPPQAIMFRALKSGHLSLASLCCFMTLLANVVSVAFSNLLYESATLLPTPRNFTMAYQFPFNVQGIPNPVAPNKTYDHFYVAMSNLTAGTPLPAWTDQSFFYLPFQGFEGQNMSTSLYSAITPAIRASLDCLQIEQELSGTNLTWRLPVGSIDCDVGLLSTFSSENSSIPEAIEYLMFREHSPICDLTVLAGWGRTSTSPAKKPQAQPQPLDASWIGCQSQVSIELRQVTVDYRGVVQSSTSTNNTVDQFPGSNSSDILDAFHRLLDDSSAPTYPFVRSSTYHNDSYPTDFFNYLMAQTLNTSATLDPRLPPPLFNTTAPLMEALYAQIFAIVLGTHAEAIFQLSNETSAVEGFVLTSEPRIFVSPATFILSMVILGTYILFTVILYVRRPWKILPRMPTTIASQIAFFAASHTLQDFSLTPDMSERVRNSDARGSRQRYGFGRFIGTDGRAHIGIEREPLVQILTKSDLTLMQRNASSV</sequence>
<reference evidence="2 3" key="1">
    <citation type="submission" date="2018-10" db="EMBL/GenBank/DDBJ databases">
        <title>Fifty Aureobasidium pullulans genomes reveal a recombining polyextremotolerant generalist.</title>
        <authorList>
            <person name="Gostincar C."/>
            <person name="Turk M."/>
            <person name="Zajc J."/>
            <person name="Gunde-Cimerman N."/>
        </authorList>
    </citation>
    <scope>NUCLEOTIDE SEQUENCE [LARGE SCALE GENOMIC DNA]</scope>
    <source>
        <strain evidence="2 3">EXF-10796</strain>
    </source>
</reference>
<comment type="caution">
    <text evidence="2">The sequence shown here is derived from an EMBL/GenBank/DDBJ whole genome shotgun (WGS) entry which is preliminary data.</text>
</comment>